<proteinExistence type="predicted"/>
<sequence length="101" mass="11865">MKSLNARLQKLSKDHGSLDEMIELHRQALEWLENADPDIEEFRSVSFKEAEASFYEFWEEWQEVGLRMPSRLWGPNVSDMMDLVSAREFGPENSPASYIKR</sequence>
<organism evidence="1 2">
    <name type="scientific">Endozoicomonas elysicola</name>
    <dbReference type="NCBI Taxonomy" id="305900"/>
    <lineage>
        <taxon>Bacteria</taxon>
        <taxon>Pseudomonadati</taxon>
        <taxon>Pseudomonadota</taxon>
        <taxon>Gammaproteobacteria</taxon>
        <taxon>Oceanospirillales</taxon>
        <taxon>Endozoicomonadaceae</taxon>
        <taxon>Endozoicomonas</taxon>
    </lineage>
</organism>
<gene>
    <name evidence="1" type="ORF">GV64_05380</name>
</gene>
<evidence type="ECO:0000313" key="2">
    <source>
        <dbReference type="Proteomes" id="UP000027997"/>
    </source>
</evidence>
<dbReference type="RefSeq" id="WP_020581225.1">
    <property type="nucleotide sequence ID" value="NZ_JOJP01000001.1"/>
</dbReference>
<protein>
    <submittedName>
        <fullName evidence="1">Uncharacterized protein</fullName>
    </submittedName>
</protein>
<keyword evidence="2" id="KW-1185">Reference proteome</keyword>
<accession>A0A081K7X1</accession>
<reference evidence="1 2" key="1">
    <citation type="submission" date="2014-06" db="EMBL/GenBank/DDBJ databases">
        <title>Whole Genome Sequences of Three Symbiotic Endozoicomonas Bacteria.</title>
        <authorList>
            <person name="Neave M.J."/>
            <person name="Apprill A."/>
            <person name="Voolstra C.R."/>
        </authorList>
    </citation>
    <scope>NUCLEOTIDE SEQUENCE [LARGE SCALE GENOMIC DNA]</scope>
    <source>
        <strain evidence="1 2">DSM 22380</strain>
    </source>
</reference>
<dbReference type="STRING" id="305900.GV64_05380"/>
<dbReference type="AlphaFoldDB" id="A0A081K7X1"/>
<comment type="caution">
    <text evidence="1">The sequence shown here is derived from an EMBL/GenBank/DDBJ whole genome shotgun (WGS) entry which is preliminary data.</text>
</comment>
<evidence type="ECO:0000313" key="1">
    <source>
        <dbReference type="EMBL" id="KEI70247.1"/>
    </source>
</evidence>
<name>A0A081K7X1_9GAMM</name>
<dbReference type="EMBL" id="JOJP01000001">
    <property type="protein sequence ID" value="KEI70247.1"/>
    <property type="molecule type" value="Genomic_DNA"/>
</dbReference>
<dbReference type="Proteomes" id="UP000027997">
    <property type="component" value="Unassembled WGS sequence"/>
</dbReference>